<dbReference type="Pfam" id="PF13561">
    <property type="entry name" value="adh_short_C2"/>
    <property type="match status" value="1"/>
</dbReference>
<reference evidence="3 4" key="1">
    <citation type="journal article" date="2014" name="Genome Announc.">
        <title>Genome Sequence and Methylome of Soil Bacterium Gemmatirosa kalamazoonensis KBS708T, a Member of the Rarely Cultivated Gemmatimonadetes Phylum.</title>
        <authorList>
            <person name="Debruyn J.M."/>
            <person name="Radosevich M."/>
            <person name="Wommack K.E."/>
            <person name="Polson S.W."/>
            <person name="Hauser L.J."/>
            <person name="Fawaz M.N."/>
            <person name="Korlach J."/>
            <person name="Tsai Y.C."/>
        </authorList>
    </citation>
    <scope>NUCLEOTIDE SEQUENCE [LARGE SCALE GENOMIC DNA]</scope>
    <source>
        <strain evidence="3 4">KBS708</strain>
        <plasmid evidence="4">Plasmid 1</plasmid>
    </source>
</reference>
<dbReference type="InterPro" id="IPR036291">
    <property type="entry name" value="NAD(P)-bd_dom_sf"/>
</dbReference>
<dbReference type="InterPro" id="IPR002347">
    <property type="entry name" value="SDR_fam"/>
</dbReference>
<dbReference type="PRINTS" id="PR00081">
    <property type="entry name" value="GDHRDH"/>
</dbReference>
<protein>
    <submittedName>
        <fullName evidence="3">D-mannonate oxidoreductase</fullName>
    </submittedName>
</protein>
<evidence type="ECO:0000313" key="4">
    <source>
        <dbReference type="Proteomes" id="UP000019151"/>
    </source>
</evidence>
<accession>W0RTQ6</accession>
<dbReference type="FunCoup" id="W0RTQ6">
    <property type="interactions" value="4"/>
</dbReference>
<dbReference type="AlphaFoldDB" id="W0RTQ6"/>
<dbReference type="PATRIC" id="fig|861299.3.peg.5473"/>
<evidence type="ECO:0000313" key="3">
    <source>
        <dbReference type="EMBL" id="AHG92973.1"/>
    </source>
</evidence>
<dbReference type="PANTHER" id="PTHR42760">
    <property type="entry name" value="SHORT-CHAIN DEHYDROGENASES/REDUCTASES FAMILY MEMBER"/>
    <property type="match status" value="1"/>
</dbReference>
<dbReference type="NCBIfam" id="NF006132">
    <property type="entry name" value="PRK08277.1"/>
    <property type="match status" value="1"/>
</dbReference>
<evidence type="ECO:0000256" key="1">
    <source>
        <dbReference type="ARBA" id="ARBA00006484"/>
    </source>
</evidence>
<geneLocation type="plasmid" evidence="3 4">
    <name>1</name>
</geneLocation>
<keyword evidence="4" id="KW-1185">Reference proteome</keyword>
<dbReference type="KEGG" id="gba:J421_5438"/>
<name>W0RTQ6_9BACT</name>
<evidence type="ECO:0000256" key="2">
    <source>
        <dbReference type="ARBA" id="ARBA00023002"/>
    </source>
</evidence>
<organism evidence="3 4">
    <name type="scientific">Gemmatirosa kalamazoonensis</name>
    <dbReference type="NCBI Taxonomy" id="861299"/>
    <lineage>
        <taxon>Bacteria</taxon>
        <taxon>Pseudomonadati</taxon>
        <taxon>Gemmatimonadota</taxon>
        <taxon>Gemmatimonadia</taxon>
        <taxon>Gemmatimonadales</taxon>
        <taxon>Gemmatimonadaceae</taxon>
        <taxon>Gemmatirosa</taxon>
    </lineage>
</organism>
<dbReference type="HOGENOM" id="CLU_010194_1_1_0"/>
<dbReference type="EMBL" id="CP007129">
    <property type="protein sequence ID" value="AHG92973.1"/>
    <property type="molecule type" value="Genomic_DNA"/>
</dbReference>
<comment type="similarity">
    <text evidence="1">Belongs to the short-chain dehydrogenases/reductases (SDR) family.</text>
</comment>
<dbReference type="InParanoid" id="W0RTQ6"/>
<proteinExistence type="inferred from homology"/>
<dbReference type="SUPFAM" id="SSF51735">
    <property type="entry name" value="NAD(P)-binding Rossmann-fold domains"/>
    <property type="match status" value="1"/>
</dbReference>
<dbReference type="RefSeq" id="WP_025414289.1">
    <property type="nucleotide sequence ID" value="NZ_CP007129.1"/>
</dbReference>
<dbReference type="FunFam" id="3.40.50.720:FF:000084">
    <property type="entry name" value="Short-chain dehydrogenase reductase"/>
    <property type="match status" value="1"/>
</dbReference>
<dbReference type="PANTHER" id="PTHR42760:SF115">
    <property type="entry name" value="3-OXOACYL-[ACYL-CARRIER-PROTEIN] REDUCTASE FABG"/>
    <property type="match status" value="1"/>
</dbReference>
<dbReference type="Proteomes" id="UP000019151">
    <property type="component" value="Plasmid 1"/>
</dbReference>
<gene>
    <name evidence="3" type="ORF">J421_5438</name>
</gene>
<keyword evidence="3" id="KW-0614">Plasmid</keyword>
<keyword evidence="2" id="KW-0560">Oxidoreductase</keyword>
<dbReference type="OrthoDB" id="9803333at2"/>
<dbReference type="GO" id="GO:0016616">
    <property type="term" value="F:oxidoreductase activity, acting on the CH-OH group of donors, NAD or NADP as acceptor"/>
    <property type="evidence" value="ECO:0007669"/>
    <property type="project" value="TreeGrafter"/>
</dbReference>
<sequence>MLDTFTLSGRTAVVTGGYGVLGGTMATGLAAAGARVAILGRSRDRAEAKCDELRAAGAEAMPLVADVLDEESLRAARDELLAAWGSVDILLNAAGGNVARARTDKTTPFSLSMEAFDEVVSLNLHGTVGPSLVFGEPMARGRHGSIVNISSMAAMQAISGVLGYSVAKAAVENATKWLAVDLARRCGPGLRVNAIAPGFFVAEQNRAVLINPDGSYTDRAKTIVNRTPIGRFGEPHELVGAVVFLCSDAASFVTGVVIPVDGGFSAYSGV</sequence>
<dbReference type="PRINTS" id="PR00080">
    <property type="entry name" value="SDRFAMILY"/>
</dbReference>
<dbReference type="Gene3D" id="3.40.50.720">
    <property type="entry name" value="NAD(P)-binding Rossmann-like Domain"/>
    <property type="match status" value="1"/>
</dbReference>